<keyword evidence="2" id="KW-1185">Reference proteome</keyword>
<proteinExistence type="predicted"/>
<dbReference type="OrthoDB" id="4404312at2"/>
<name>A0A511MZD4_DEIC1</name>
<evidence type="ECO:0000313" key="1">
    <source>
        <dbReference type="EMBL" id="GEM45980.1"/>
    </source>
</evidence>
<dbReference type="Proteomes" id="UP000321306">
    <property type="component" value="Unassembled WGS sequence"/>
</dbReference>
<dbReference type="EMBL" id="BJXB01000005">
    <property type="protein sequence ID" value="GEM45980.1"/>
    <property type="molecule type" value="Genomic_DNA"/>
</dbReference>
<dbReference type="AlphaFoldDB" id="A0A511MZD4"/>
<evidence type="ECO:0000313" key="2">
    <source>
        <dbReference type="Proteomes" id="UP000321306"/>
    </source>
</evidence>
<sequence>MSFLRRFLNLAEDESSVTQDAVSDGNSITMLFPILPDLNRAVISLRQLLQDPNIHFQRMDGQEAGNFQMIGHEVQVTGIDTILPRDLQNRTIHASDYAKSIKDQLQNHRAHMHCTYTGENDSPLQQMLALYQVAAAFAPLGLLGVVDEVACVAHPARVVKEVALSTDRHQLKKDIPTAFWTSLNKVKRPDGLVWYATRGFERFRSPNFALLAQDGQADDVLEVFTMLLKEVVFEKAVYQVGQSMHLAGTDLLFHDLYEYQEELSAHAPVLVVEIES</sequence>
<comment type="caution">
    <text evidence="1">The sequence shown here is derived from an EMBL/GenBank/DDBJ whole genome shotgun (WGS) entry which is preliminary data.</text>
</comment>
<organism evidence="1 2">
    <name type="scientific">Deinococcus cellulosilyticus (strain DSM 18568 / NBRC 106333 / KACC 11606 / 5516J-15)</name>
    <dbReference type="NCBI Taxonomy" id="1223518"/>
    <lineage>
        <taxon>Bacteria</taxon>
        <taxon>Thermotogati</taxon>
        <taxon>Deinococcota</taxon>
        <taxon>Deinococci</taxon>
        <taxon>Deinococcales</taxon>
        <taxon>Deinococcaceae</taxon>
        <taxon>Deinococcus</taxon>
    </lineage>
</organism>
<evidence type="ECO:0008006" key="3">
    <source>
        <dbReference type="Google" id="ProtNLM"/>
    </source>
</evidence>
<reference evidence="1 2" key="1">
    <citation type="submission" date="2019-07" db="EMBL/GenBank/DDBJ databases">
        <title>Whole genome shotgun sequence of Deinococcus cellulosilyticus NBRC 106333.</title>
        <authorList>
            <person name="Hosoyama A."/>
            <person name="Uohara A."/>
            <person name="Ohji S."/>
            <person name="Ichikawa N."/>
        </authorList>
    </citation>
    <scope>NUCLEOTIDE SEQUENCE [LARGE SCALE GENOMIC DNA]</scope>
    <source>
        <strain evidence="1 2">NBRC 106333</strain>
    </source>
</reference>
<protein>
    <recommendedName>
        <fullName evidence="3">DUF4261 domain-containing protein</fullName>
    </recommendedName>
</protein>
<dbReference type="RefSeq" id="WP_146883736.1">
    <property type="nucleotide sequence ID" value="NZ_BJXB01000005.1"/>
</dbReference>
<gene>
    <name evidence="1" type="ORF">DC3_16150</name>
</gene>
<accession>A0A511MZD4</accession>